<proteinExistence type="predicted"/>
<sequence>MVASFHQIRPLAWVACVVGAQQVRALNSTSALASASTSTSTASAAPLDVPVCGLAANMAMFYDWNKTNAETITHTVVPHVTTYPNGSAVTSLETITASAPQVTDFVRNTAVIDGWFTMTYPETWVQYIDFWSANCTERDLTSRTVAYDKKLTMPGTTDPAKFFYTAHGSDWVLAGTVTPAMVDYLAGLQTVVEQMSGQDLRTCTFATCAQTAVGHSMVSASVLVENTETVEAVHYTATAPATTERSTAEAPSYFSPPEATSLPPSTQQAPSPVPTTAAAPDQPSSSEQAPPPQQTDSEQPPSQSETTPEQPASPSQPAPAQPEESSGQIQQSPSPEQPNSPVSSVEVTIISTEVSNGVTAIRTLVRPVSNAAPVVPGDTTFIRTVTPNGQTLVQTVVSPIATASSGEVTLVQTVNSNGQPLVQTLVSILPNPSVQESEVTLVRTATSDGSTVLETVVSISRAVVGGGDQASEVTLVRTATLSGNTVYETLVSIVPESGGKDQASQASEVTFLRTLTSDGQTQVQTVVSAARPQDAPAQTTFTRTIVSDGQTYSQTVVSPFATGTAATGSSAGGSNGPADTAYMGTPAVTAGAAGRYLPAGILGGAVAFGMAVLGGL</sequence>
<evidence type="ECO:0000313" key="3">
    <source>
        <dbReference type="Proteomes" id="UP001583177"/>
    </source>
</evidence>
<organism evidence="2 3">
    <name type="scientific">Diaporthe australafricana</name>
    <dbReference type="NCBI Taxonomy" id="127596"/>
    <lineage>
        <taxon>Eukaryota</taxon>
        <taxon>Fungi</taxon>
        <taxon>Dikarya</taxon>
        <taxon>Ascomycota</taxon>
        <taxon>Pezizomycotina</taxon>
        <taxon>Sordariomycetes</taxon>
        <taxon>Sordariomycetidae</taxon>
        <taxon>Diaporthales</taxon>
        <taxon>Diaporthaceae</taxon>
        <taxon>Diaporthe</taxon>
    </lineage>
</organism>
<accession>A0ABR3XHL2</accession>
<name>A0ABR3XHL2_9PEZI</name>
<feature type="compositionally biased region" description="Low complexity" evidence="1">
    <location>
        <begin position="321"/>
        <end position="344"/>
    </location>
</feature>
<dbReference type="Proteomes" id="UP001583177">
    <property type="component" value="Unassembled WGS sequence"/>
</dbReference>
<gene>
    <name evidence="2" type="ORF">Daus18300_003193</name>
</gene>
<evidence type="ECO:0000313" key="2">
    <source>
        <dbReference type="EMBL" id="KAL1875454.1"/>
    </source>
</evidence>
<feature type="compositionally biased region" description="Polar residues" evidence="1">
    <location>
        <begin position="295"/>
        <end position="307"/>
    </location>
</feature>
<feature type="compositionally biased region" description="Low complexity" evidence="1">
    <location>
        <begin position="263"/>
        <end position="288"/>
    </location>
</feature>
<keyword evidence="3" id="KW-1185">Reference proteome</keyword>
<dbReference type="EMBL" id="JAWRVE010000019">
    <property type="protein sequence ID" value="KAL1875454.1"/>
    <property type="molecule type" value="Genomic_DNA"/>
</dbReference>
<evidence type="ECO:0000256" key="1">
    <source>
        <dbReference type="SAM" id="MobiDB-lite"/>
    </source>
</evidence>
<protein>
    <submittedName>
        <fullName evidence="2">Uncharacterized protein</fullName>
    </submittedName>
</protein>
<feature type="region of interest" description="Disordered" evidence="1">
    <location>
        <begin position="237"/>
        <end position="344"/>
    </location>
</feature>
<reference evidence="2 3" key="1">
    <citation type="journal article" date="2024" name="IMA Fungus">
        <title>IMA Genome - F19 : A genome assembly and annotation guide to empower mycologists, including annotated draft genome sequences of Ceratocystis pirilliformis, Diaporthe australafricana, Fusarium ophioides, Paecilomyces lecythidis, and Sporothrix stenoceras.</title>
        <authorList>
            <person name="Aylward J."/>
            <person name="Wilson A.M."/>
            <person name="Visagie C.M."/>
            <person name="Spraker J."/>
            <person name="Barnes I."/>
            <person name="Buitendag C."/>
            <person name="Ceriani C."/>
            <person name="Del Mar Angel L."/>
            <person name="du Plessis D."/>
            <person name="Fuchs T."/>
            <person name="Gasser K."/>
            <person name="Kramer D."/>
            <person name="Li W."/>
            <person name="Munsamy K."/>
            <person name="Piso A."/>
            <person name="Price J.L."/>
            <person name="Sonnekus B."/>
            <person name="Thomas C."/>
            <person name="van der Nest A."/>
            <person name="van Dijk A."/>
            <person name="van Heerden A."/>
            <person name="van Vuuren N."/>
            <person name="Yilmaz N."/>
            <person name="Duong T.A."/>
            <person name="van der Merwe N.A."/>
            <person name="Wingfield M.J."/>
            <person name="Wingfield B.D."/>
        </authorList>
    </citation>
    <scope>NUCLEOTIDE SEQUENCE [LARGE SCALE GENOMIC DNA]</scope>
    <source>
        <strain evidence="2 3">CMW 18300</strain>
    </source>
</reference>
<comment type="caution">
    <text evidence="2">The sequence shown here is derived from an EMBL/GenBank/DDBJ whole genome shotgun (WGS) entry which is preliminary data.</text>
</comment>